<dbReference type="AlphaFoldDB" id="A0A0D2FP99"/>
<evidence type="ECO:0000313" key="1">
    <source>
        <dbReference type="EMBL" id="KIW70118.1"/>
    </source>
</evidence>
<proteinExistence type="predicted"/>
<organism evidence="1 2">
    <name type="scientific">Phialophora macrospora</name>
    <dbReference type="NCBI Taxonomy" id="1851006"/>
    <lineage>
        <taxon>Eukaryota</taxon>
        <taxon>Fungi</taxon>
        <taxon>Dikarya</taxon>
        <taxon>Ascomycota</taxon>
        <taxon>Pezizomycotina</taxon>
        <taxon>Eurotiomycetes</taxon>
        <taxon>Chaetothyriomycetidae</taxon>
        <taxon>Chaetothyriales</taxon>
        <taxon>Herpotrichiellaceae</taxon>
        <taxon>Phialophora</taxon>
    </lineage>
</organism>
<name>A0A0D2FP99_9EURO</name>
<sequence>MEFHRLVPAETSANSQVQFVNQKYLPCLATSRFLKHIPTLAQGTLTRALRKCESSLSNDGKISLSCSFRLSRDTCLKTAGAMERGSVSRGSDACRQKRCEEISRPATFIRFSDVRKKPCRRFTRSSNEEV</sequence>
<gene>
    <name evidence="1" type="ORF">PV04_02422</name>
</gene>
<keyword evidence="2" id="KW-1185">Reference proteome</keyword>
<evidence type="ECO:0000313" key="2">
    <source>
        <dbReference type="Proteomes" id="UP000054266"/>
    </source>
</evidence>
<accession>A0A0D2FP99</accession>
<dbReference type="EMBL" id="KN846957">
    <property type="protein sequence ID" value="KIW70118.1"/>
    <property type="molecule type" value="Genomic_DNA"/>
</dbReference>
<dbReference type="Proteomes" id="UP000054266">
    <property type="component" value="Unassembled WGS sequence"/>
</dbReference>
<dbReference type="HOGENOM" id="CLU_159438_0_0_1"/>
<protein>
    <submittedName>
        <fullName evidence="1">Uncharacterized protein</fullName>
    </submittedName>
</protein>
<reference evidence="1 2" key="1">
    <citation type="submission" date="2015-01" db="EMBL/GenBank/DDBJ databases">
        <title>The Genome Sequence of Capronia semiimmersa CBS27337.</title>
        <authorList>
            <consortium name="The Broad Institute Genomics Platform"/>
            <person name="Cuomo C."/>
            <person name="de Hoog S."/>
            <person name="Gorbushina A."/>
            <person name="Stielow B."/>
            <person name="Teixiera M."/>
            <person name="Abouelleil A."/>
            <person name="Chapman S.B."/>
            <person name="Priest M."/>
            <person name="Young S.K."/>
            <person name="Wortman J."/>
            <person name="Nusbaum C."/>
            <person name="Birren B."/>
        </authorList>
    </citation>
    <scope>NUCLEOTIDE SEQUENCE [LARGE SCALE GENOMIC DNA]</scope>
    <source>
        <strain evidence="1 2">CBS 27337</strain>
    </source>
</reference>